<dbReference type="Proteomes" id="UP001054945">
    <property type="component" value="Unassembled WGS sequence"/>
</dbReference>
<sequence>MQVQSFCQSEKSPVRQVYYFIHRRCSTYGNYLSRNRLKSKILFSGVREQRLVTHDIHVHLASSFTSKNSFRCRRADLNAGRFLSGSHLASNGEGKYNMLLISV</sequence>
<name>A0AAV4T9V9_CAEEX</name>
<comment type="caution">
    <text evidence="1">The sequence shown here is derived from an EMBL/GenBank/DDBJ whole genome shotgun (WGS) entry which is preliminary data.</text>
</comment>
<dbReference type="EMBL" id="BPLR01010922">
    <property type="protein sequence ID" value="GIY43050.1"/>
    <property type="molecule type" value="Genomic_DNA"/>
</dbReference>
<evidence type="ECO:0000313" key="2">
    <source>
        <dbReference type="Proteomes" id="UP001054945"/>
    </source>
</evidence>
<dbReference type="AlphaFoldDB" id="A0AAV4T9V9"/>
<reference evidence="1 2" key="1">
    <citation type="submission" date="2021-06" db="EMBL/GenBank/DDBJ databases">
        <title>Caerostris extrusa draft genome.</title>
        <authorList>
            <person name="Kono N."/>
            <person name="Arakawa K."/>
        </authorList>
    </citation>
    <scope>NUCLEOTIDE SEQUENCE [LARGE SCALE GENOMIC DNA]</scope>
</reference>
<proteinExistence type="predicted"/>
<accession>A0AAV4T9V9</accession>
<gene>
    <name evidence="1" type="ORF">CEXT_394481</name>
</gene>
<organism evidence="1 2">
    <name type="scientific">Caerostris extrusa</name>
    <name type="common">Bark spider</name>
    <name type="synonym">Caerostris bankana</name>
    <dbReference type="NCBI Taxonomy" id="172846"/>
    <lineage>
        <taxon>Eukaryota</taxon>
        <taxon>Metazoa</taxon>
        <taxon>Ecdysozoa</taxon>
        <taxon>Arthropoda</taxon>
        <taxon>Chelicerata</taxon>
        <taxon>Arachnida</taxon>
        <taxon>Araneae</taxon>
        <taxon>Araneomorphae</taxon>
        <taxon>Entelegynae</taxon>
        <taxon>Araneoidea</taxon>
        <taxon>Araneidae</taxon>
        <taxon>Caerostris</taxon>
    </lineage>
</organism>
<evidence type="ECO:0000313" key="1">
    <source>
        <dbReference type="EMBL" id="GIY43050.1"/>
    </source>
</evidence>
<keyword evidence="2" id="KW-1185">Reference proteome</keyword>
<protein>
    <submittedName>
        <fullName evidence="1">Uncharacterized protein</fullName>
    </submittedName>
</protein>